<dbReference type="Proteomes" id="UP000717624">
    <property type="component" value="Unassembled WGS sequence"/>
</dbReference>
<dbReference type="RefSeq" id="WP_204517746.1">
    <property type="nucleotide sequence ID" value="NZ_BAABIN010000007.1"/>
</dbReference>
<dbReference type="CDD" id="cd16914">
    <property type="entry name" value="EcfT"/>
    <property type="match status" value="1"/>
</dbReference>
<evidence type="ECO:0000256" key="4">
    <source>
        <dbReference type="ARBA" id="ARBA00023136"/>
    </source>
</evidence>
<evidence type="ECO:0000313" key="7">
    <source>
        <dbReference type="Proteomes" id="UP000717624"/>
    </source>
</evidence>
<dbReference type="GO" id="GO:0005886">
    <property type="term" value="C:plasma membrane"/>
    <property type="evidence" value="ECO:0007669"/>
    <property type="project" value="TreeGrafter"/>
</dbReference>
<reference evidence="6" key="1">
    <citation type="submission" date="2021-01" db="EMBL/GenBank/DDBJ databases">
        <title>Genomic Encyclopedia of Type Strains, Phase IV (KMG-IV): sequencing the most valuable type-strain genomes for metagenomic binning, comparative biology and taxonomic classification.</title>
        <authorList>
            <person name="Goeker M."/>
        </authorList>
    </citation>
    <scope>NUCLEOTIDE SEQUENCE</scope>
    <source>
        <strain evidence="6">DSM 25523</strain>
    </source>
</reference>
<comment type="caution">
    <text evidence="6">The sequence shown here is derived from an EMBL/GenBank/DDBJ whole genome shotgun (WGS) entry which is preliminary data.</text>
</comment>
<keyword evidence="2 5" id="KW-0812">Transmembrane</keyword>
<organism evidence="6 7">
    <name type="scientific">Brevibacillus fulvus</name>
    <dbReference type="NCBI Taxonomy" id="1125967"/>
    <lineage>
        <taxon>Bacteria</taxon>
        <taxon>Bacillati</taxon>
        <taxon>Bacillota</taxon>
        <taxon>Bacilli</taxon>
        <taxon>Bacillales</taxon>
        <taxon>Paenibacillaceae</taxon>
        <taxon>Brevibacillus</taxon>
    </lineage>
</organism>
<gene>
    <name evidence="6" type="ORF">JOD01_001644</name>
</gene>
<evidence type="ECO:0000256" key="3">
    <source>
        <dbReference type="ARBA" id="ARBA00022989"/>
    </source>
</evidence>
<sequence length="256" mass="28362">MNTPSLYREQNTFFHKRMDPLSKLLLVCCLFIDAFVVPTLPGACLLALLTVGLLYLARELGRAVKILAGCALLLISIFLIQGLFYQNNQTVLLQVGPLSFYREGISYALKISLRVITMIAAGSLLVLTTSPTDLLEACVRRGVSPRLAYMLAAILQIIPLMMRNAAKIQEAQEARGMAVRGSLSTRFRAFLPLLTPLILSSFVNIQERSMALEVRGFSLGGPRTFYRSEPVYKGMLPVRFVLIGSTLGILCWRLFG</sequence>
<feature type="transmembrane region" description="Helical" evidence="5">
    <location>
        <begin position="147"/>
        <end position="166"/>
    </location>
</feature>
<feature type="transmembrane region" description="Helical" evidence="5">
    <location>
        <begin position="107"/>
        <end position="127"/>
    </location>
</feature>
<dbReference type="PANTHER" id="PTHR33514:SF13">
    <property type="entry name" value="PROTEIN ABCI12, CHLOROPLASTIC"/>
    <property type="match status" value="1"/>
</dbReference>
<protein>
    <submittedName>
        <fullName evidence="6">Energy-coupling factor transport system permease protein</fullName>
    </submittedName>
</protein>
<comment type="subcellular location">
    <subcellularLocation>
        <location evidence="1">Membrane</location>
        <topology evidence="1">Multi-pass membrane protein</topology>
    </subcellularLocation>
</comment>
<name>A0A939BS29_9BACL</name>
<dbReference type="InterPro" id="IPR003339">
    <property type="entry name" value="ABC/ECF_trnsptr_transmembrane"/>
</dbReference>
<keyword evidence="3 5" id="KW-1133">Transmembrane helix</keyword>
<keyword evidence="4 5" id="KW-0472">Membrane</keyword>
<dbReference type="Pfam" id="PF02361">
    <property type="entry name" value="CbiQ"/>
    <property type="match status" value="1"/>
</dbReference>
<feature type="transmembrane region" description="Helical" evidence="5">
    <location>
        <begin position="63"/>
        <end position="86"/>
    </location>
</feature>
<accession>A0A939BS29</accession>
<dbReference type="EMBL" id="JAFBEB010000004">
    <property type="protein sequence ID" value="MBM7590043.1"/>
    <property type="molecule type" value="Genomic_DNA"/>
</dbReference>
<evidence type="ECO:0000313" key="6">
    <source>
        <dbReference type="EMBL" id="MBM7590043.1"/>
    </source>
</evidence>
<evidence type="ECO:0000256" key="5">
    <source>
        <dbReference type="SAM" id="Phobius"/>
    </source>
</evidence>
<evidence type="ECO:0000256" key="1">
    <source>
        <dbReference type="ARBA" id="ARBA00004141"/>
    </source>
</evidence>
<feature type="transmembrane region" description="Helical" evidence="5">
    <location>
        <begin position="187"/>
        <end position="205"/>
    </location>
</feature>
<dbReference type="AlphaFoldDB" id="A0A939BS29"/>
<proteinExistence type="predicted"/>
<feature type="transmembrane region" description="Helical" evidence="5">
    <location>
        <begin position="236"/>
        <end position="255"/>
    </location>
</feature>
<feature type="transmembrane region" description="Helical" evidence="5">
    <location>
        <begin position="24"/>
        <end position="57"/>
    </location>
</feature>
<keyword evidence="7" id="KW-1185">Reference proteome</keyword>
<dbReference type="PANTHER" id="PTHR33514">
    <property type="entry name" value="PROTEIN ABCI12, CHLOROPLASTIC"/>
    <property type="match status" value="1"/>
</dbReference>
<evidence type="ECO:0000256" key="2">
    <source>
        <dbReference type="ARBA" id="ARBA00022692"/>
    </source>
</evidence>